<dbReference type="NCBIfam" id="NF005502">
    <property type="entry name" value="PRK07117.1"/>
    <property type="match status" value="1"/>
</dbReference>
<dbReference type="EMBL" id="JAAAIM010000213">
    <property type="protein sequence ID" value="KAG0292055.1"/>
    <property type="molecule type" value="Genomic_DNA"/>
</dbReference>
<dbReference type="Proteomes" id="UP001194696">
    <property type="component" value="Unassembled WGS sequence"/>
</dbReference>
<evidence type="ECO:0000313" key="6">
    <source>
        <dbReference type="Proteomes" id="UP001194696"/>
    </source>
</evidence>
<evidence type="ECO:0000313" key="5">
    <source>
        <dbReference type="EMBL" id="KAG0292055.1"/>
    </source>
</evidence>
<dbReference type="InterPro" id="IPR000794">
    <property type="entry name" value="Beta-ketoacyl_synthase"/>
</dbReference>
<proteinExistence type="inferred from homology"/>
<dbReference type="EC" id="2.3.1.41" evidence="2"/>
<feature type="domain" description="Ketosynthase family 3 (KS3)" evidence="4">
    <location>
        <begin position="71"/>
        <end position="472"/>
    </location>
</feature>
<organism evidence="5 6">
    <name type="scientific">Linnemannia gamsii</name>
    <dbReference type="NCBI Taxonomy" id="64522"/>
    <lineage>
        <taxon>Eukaryota</taxon>
        <taxon>Fungi</taxon>
        <taxon>Fungi incertae sedis</taxon>
        <taxon>Mucoromycota</taxon>
        <taxon>Mortierellomycotina</taxon>
        <taxon>Mortierellomycetes</taxon>
        <taxon>Mortierellales</taxon>
        <taxon>Mortierellaceae</taxon>
        <taxon>Linnemannia</taxon>
    </lineage>
</organism>
<dbReference type="NCBIfam" id="NF005490">
    <property type="entry name" value="PRK07103.1"/>
    <property type="match status" value="1"/>
</dbReference>
<dbReference type="SMART" id="SM00825">
    <property type="entry name" value="PKS_KS"/>
    <property type="match status" value="1"/>
</dbReference>
<sequence>MNQEEIFQVIIRHTQEVLPGLEQHPFQHSDQLQDLGANSVDRAEIVMLVLDSLSLKIPRNWRTCYMRNSAQREPVITGVGVTSAIGQSQGNFIRALLGAESSFGVMQRPGRQRDSAFLGAEIASLQIPAEIARQTLRRASFSTQVALSTLHEAWHDARLNEVDPARIGLIVGGSNIQQRDLVLAHDAYATRSEFLSPTYGVSFMDTDLCGFCTEQFGIRGLAYTVGGASASGQLAIIQAIQAVQTGQVDTCIALGALMDLSFWECQGLRNLGAMGSDRYAQEPALACRPFDRNRDGFIYGECCGVVVVEAATAAQQRAVKPYAWLSGWGLVMDAQQNPNPSVDGEVKAMQMALHRAACTPESIDYINPHGTGAPLGDETELKAIHACQLSHAYLNTTKSIIGHGLSAAGTVEVVATLLQMQAGRLHPSRNLDHPIDPSLNWVRQHSVAHSVDTALTLSMGFGGINTALCLRRYD</sequence>
<keyword evidence="3" id="KW-0808">Transferase</keyword>
<evidence type="ECO:0000256" key="1">
    <source>
        <dbReference type="ARBA" id="ARBA00008467"/>
    </source>
</evidence>
<dbReference type="Gene3D" id="1.10.1200.10">
    <property type="entry name" value="ACP-like"/>
    <property type="match status" value="1"/>
</dbReference>
<dbReference type="InterPro" id="IPR036736">
    <property type="entry name" value="ACP-like_sf"/>
</dbReference>
<dbReference type="PANTHER" id="PTHR11712">
    <property type="entry name" value="POLYKETIDE SYNTHASE-RELATED"/>
    <property type="match status" value="1"/>
</dbReference>
<name>A0ABQ7K5H1_9FUNG</name>
<dbReference type="InterPro" id="IPR014030">
    <property type="entry name" value="Ketoacyl_synth_N"/>
</dbReference>
<dbReference type="InterPro" id="IPR020841">
    <property type="entry name" value="PKS_Beta-ketoAc_synthase_dom"/>
</dbReference>
<dbReference type="Pfam" id="PF00109">
    <property type="entry name" value="ketoacyl-synt"/>
    <property type="match status" value="1"/>
</dbReference>
<dbReference type="InterPro" id="IPR014031">
    <property type="entry name" value="Ketoacyl_synth_C"/>
</dbReference>
<keyword evidence="6" id="KW-1185">Reference proteome</keyword>
<comment type="caution">
    <text evidence="5">The sequence shown here is derived from an EMBL/GenBank/DDBJ whole genome shotgun (WGS) entry which is preliminary data.</text>
</comment>
<dbReference type="Pfam" id="PF02801">
    <property type="entry name" value="Ketoacyl-synt_C"/>
    <property type="match status" value="1"/>
</dbReference>
<evidence type="ECO:0000256" key="2">
    <source>
        <dbReference type="ARBA" id="ARBA00013191"/>
    </source>
</evidence>
<dbReference type="PANTHER" id="PTHR11712:SF336">
    <property type="entry name" value="3-OXOACYL-[ACYL-CARRIER-PROTEIN] SYNTHASE, MITOCHONDRIAL"/>
    <property type="match status" value="1"/>
</dbReference>
<reference evidence="5 6" key="1">
    <citation type="journal article" date="2020" name="Fungal Divers.">
        <title>Resolving the Mortierellaceae phylogeny through synthesis of multi-gene phylogenetics and phylogenomics.</title>
        <authorList>
            <person name="Vandepol N."/>
            <person name="Liber J."/>
            <person name="Desiro A."/>
            <person name="Na H."/>
            <person name="Kennedy M."/>
            <person name="Barry K."/>
            <person name="Grigoriev I.V."/>
            <person name="Miller A.N."/>
            <person name="O'Donnell K."/>
            <person name="Stajich J.E."/>
            <person name="Bonito G."/>
        </authorList>
    </citation>
    <scope>NUCLEOTIDE SEQUENCE [LARGE SCALE GENOMIC DNA]</scope>
    <source>
        <strain evidence="5 6">AD045</strain>
    </source>
</reference>
<comment type="similarity">
    <text evidence="1">Belongs to the thiolase-like superfamily. Beta-ketoacyl-ACP synthases family.</text>
</comment>
<dbReference type="Gene3D" id="3.40.47.10">
    <property type="match status" value="1"/>
</dbReference>
<gene>
    <name evidence="5" type="ORF">BGZ96_004586</name>
</gene>
<evidence type="ECO:0000259" key="4">
    <source>
        <dbReference type="PROSITE" id="PS52004"/>
    </source>
</evidence>
<dbReference type="InterPro" id="IPR016039">
    <property type="entry name" value="Thiolase-like"/>
</dbReference>
<accession>A0ABQ7K5H1</accession>
<dbReference type="PROSITE" id="PS52004">
    <property type="entry name" value="KS3_2"/>
    <property type="match status" value="1"/>
</dbReference>
<dbReference type="SUPFAM" id="SSF47336">
    <property type="entry name" value="ACP-like"/>
    <property type="match status" value="1"/>
</dbReference>
<evidence type="ECO:0000256" key="3">
    <source>
        <dbReference type="ARBA" id="ARBA00022679"/>
    </source>
</evidence>
<dbReference type="SUPFAM" id="SSF53901">
    <property type="entry name" value="Thiolase-like"/>
    <property type="match status" value="2"/>
</dbReference>
<protein>
    <recommendedName>
        <fullName evidence="2">beta-ketoacyl-[acyl-carrier-protein] synthase I</fullName>
        <ecNumber evidence="2">2.3.1.41</ecNumber>
    </recommendedName>
</protein>
<dbReference type="CDD" id="cd00834">
    <property type="entry name" value="KAS_I_II"/>
    <property type="match status" value="1"/>
</dbReference>